<evidence type="ECO:0000313" key="1">
    <source>
        <dbReference type="EMBL" id="KMZ70374.1"/>
    </source>
</evidence>
<protein>
    <submittedName>
        <fullName evidence="1">Uncharacterized protein</fullName>
    </submittedName>
</protein>
<organism evidence="1 2">
    <name type="scientific">Zostera marina</name>
    <name type="common">Eelgrass</name>
    <dbReference type="NCBI Taxonomy" id="29655"/>
    <lineage>
        <taxon>Eukaryota</taxon>
        <taxon>Viridiplantae</taxon>
        <taxon>Streptophyta</taxon>
        <taxon>Embryophyta</taxon>
        <taxon>Tracheophyta</taxon>
        <taxon>Spermatophyta</taxon>
        <taxon>Magnoliopsida</taxon>
        <taxon>Liliopsida</taxon>
        <taxon>Zosteraceae</taxon>
        <taxon>Zostera</taxon>
    </lineage>
</organism>
<name>A0A0K9PN30_ZOSMR</name>
<dbReference type="OMA" id="ENEVWIM"/>
<accession>A0A0K9PN30</accession>
<comment type="caution">
    <text evidence="1">The sequence shown here is derived from an EMBL/GenBank/DDBJ whole genome shotgun (WGS) entry which is preliminary data.</text>
</comment>
<dbReference type="EMBL" id="LFYR01000729">
    <property type="protein sequence ID" value="KMZ70374.1"/>
    <property type="molecule type" value="Genomic_DNA"/>
</dbReference>
<gene>
    <name evidence="1" type="ORF">ZOSMA_1G03570</name>
</gene>
<dbReference type="OrthoDB" id="780314at2759"/>
<sequence length="222" mass="25069">MSMGNLHGRPFFGVSGETFWRGFGFADLNVGKGGIGDEGEIGRRSREGMEDSAAILCQISSYKDELDLVNEEIEASIQKTREIESEIVRCSELEKKNQIIESELTKIVSLEEFKLIGLNQVTASMRKSVEVIEDETRVLKLDSDNLRKEIAQKREEFIAACMNFQSYITEGIHKEEVTTLLAENNSLEKDKFNLDIKIKTLKSFSSEFIEEILGELCNDNLG</sequence>
<reference evidence="2" key="1">
    <citation type="journal article" date="2016" name="Nature">
        <title>The genome of the seagrass Zostera marina reveals angiosperm adaptation to the sea.</title>
        <authorList>
            <person name="Olsen J.L."/>
            <person name="Rouze P."/>
            <person name="Verhelst B."/>
            <person name="Lin Y.-C."/>
            <person name="Bayer T."/>
            <person name="Collen J."/>
            <person name="Dattolo E."/>
            <person name="De Paoli E."/>
            <person name="Dittami S."/>
            <person name="Maumus F."/>
            <person name="Michel G."/>
            <person name="Kersting A."/>
            <person name="Lauritano C."/>
            <person name="Lohaus R."/>
            <person name="Toepel M."/>
            <person name="Tonon T."/>
            <person name="Vanneste K."/>
            <person name="Amirebrahimi M."/>
            <person name="Brakel J."/>
            <person name="Bostroem C."/>
            <person name="Chovatia M."/>
            <person name="Grimwood J."/>
            <person name="Jenkins J.W."/>
            <person name="Jueterbock A."/>
            <person name="Mraz A."/>
            <person name="Stam W.T."/>
            <person name="Tice H."/>
            <person name="Bornberg-Bauer E."/>
            <person name="Green P.J."/>
            <person name="Pearson G.A."/>
            <person name="Procaccini G."/>
            <person name="Duarte C.M."/>
            <person name="Schmutz J."/>
            <person name="Reusch T.B.H."/>
            <person name="Van de Peer Y."/>
        </authorList>
    </citation>
    <scope>NUCLEOTIDE SEQUENCE [LARGE SCALE GENOMIC DNA]</scope>
    <source>
        <strain evidence="2">cv. Finnish</strain>
    </source>
</reference>
<keyword evidence="2" id="KW-1185">Reference proteome</keyword>
<dbReference type="Proteomes" id="UP000036987">
    <property type="component" value="Unassembled WGS sequence"/>
</dbReference>
<evidence type="ECO:0000313" key="2">
    <source>
        <dbReference type="Proteomes" id="UP000036987"/>
    </source>
</evidence>
<dbReference type="AlphaFoldDB" id="A0A0K9PN30"/>
<proteinExistence type="predicted"/>